<dbReference type="Pfam" id="PF13305">
    <property type="entry name" value="TetR_C_33"/>
    <property type="match status" value="1"/>
</dbReference>
<keyword evidence="1" id="KW-0805">Transcription regulation</keyword>
<name>A0ABT9PEE5_9ACTN</name>
<evidence type="ECO:0000256" key="2">
    <source>
        <dbReference type="ARBA" id="ARBA00023125"/>
    </source>
</evidence>
<keyword evidence="7" id="KW-1185">Reference proteome</keyword>
<dbReference type="PANTHER" id="PTHR30055:SF220">
    <property type="entry name" value="TETR-FAMILY REGULATORY PROTEIN"/>
    <property type="match status" value="1"/>
</dbReference>
<evidence type="ECO:0000256" key="4">
    <source>
        <dbReference type="PROSITE-ProRule" id="PRU00335"/>
    </source>
</evidence>
<dbReference type="PANTHER" id="PTHR30055">
    <property type="entry name" value="HTH-TYPE TRANSCRIPTIONAL REGULATOR RUTR"/>
    <property type="match status" value="1"/>
</dbReference>
<dbReference type="InterPro" id="IPR025996">
    <property type="entry name" value="MT1864/Rv1816-like_C"/>
</dbReference>
<sequence length="191" mass="20472">MTDERYHHGNLRTALLEAARETMREEGAGALSLRDLARRVGVSHAAPRRHFPDRQALLDALVIDGFERAHAELEEADAAAGPGFAARLRAMVSAYVHVAIDDSALLDLMHSRKHDENSGAVAQAAQPSVALMLSVMEQGEAEGHLEPGSTERVGIALFATMHGIAAITRVGMLAPDQVDDVIDTAVAQVLR</sequence>
<feature type="domain" description="HTH tetR-type" evidence="5">
    <location>
        <begin position="9"/>
        <end position="69"/>
    </location>
</feature>
<dbReference type="PROSITE" id="PS50977">
    <property type="entry name" value="HTH_TETR_2"/>
    <property type="match status" value="1"/>
</dbReference>
<feature type="DNA-binding region" description="H-T-H motif" evidence="4">
    <location>
        <begin position="32"/>
        <end position="51"/>
    </location>
</feature>
<evidence type="ECO:0000313" key="7">
    <source>
        <dbReference type="Proteomes" id="UP001235712"/>
    </source>
</evidence>
<keyword evidence="2 4" id="KW-0238">DNA-binding</keyword>
<reference evidence="6 7" key="1">
    <citation type="submission" date="2023-07" db="EMBL/GenBank/DDBJ databases">
        <title>Sequencing the genomes of 1000 actinobacteria strains.</title>
        <authorList>
            <person name="Klenk H.-P."/>
        </authorList>
    </citation>
    <scope>NUCLEOTIDE SEQUENCE [LARGE SCALE GENOMIC DNA]</scope>
    <source>
        <strain evidence="6 7">DSM 44388</strain>
    </source>
</reference>
<dbReference type="InterPro" id="IPR036271">
    <property type="entry name" value="Tet_transcr_reg_TetR-rel_C_sf"/>
</dbReference>
<gene>
    <name evidence="6" type="ORF">J2S57_006833</name>
</gene>
<dbReference type="Gene3D" id="1.10.357.10">
    <property type="entry name" value="Tetracycline Repressor, domain 2"/>
    <property type="match status" value="1"/>
</dbReference>
<keyword evidence="3" id="KW-0804">Transcription</keyword>
<dbReference type="PRINTS" id="PR00455">
    <property type="entry name" value="HTHTETR"/>
</dbReference>
<dbReference type="EMBL" id="JAUSQZ010000001">
    <property type="protein sequence ID" value="MDP9831084.1"/>
    <property type="molecule type" value="Genomic_DNA"/>
</dbReference>
<protein>
    <submittedName>
        <fullName evidence="6">AcrR family transcriptional regulator</fullName>
    </submittedName>
</protein>
<dbReference type="InterPro" id="IPR001647">
    <property type="entry name" value="HTH_TetR"/>
</dbReference>
<dbReference type="SUPFAM" id="SSF48498">
    <property type="entry name" value="Tetracyclin repressor-like, C-terminal domain"/>
    <property type="match status" value="1"/>
</dbReference>
<evidence type="ECO:0000313" key="6">
    <source>
        <dbReference type="EMBL" id="MDP9831084.1"/>
    </source>
</evidence>
<dbReference type="RefSeq" id="WP_307250514.1">
    <property type="nucleotide sequence ID" value="NZ_JAUSQZ010000001.1"/>
</dbReference>
<dbReference type="InterPro" id="IPR009057">
    <property type="entry name" value="Homeodomain-like_sf"/>
</dbReference>
<proteinExistence type="predicted"/>
<evidence type="ECO:0000259" key="5">
    <source>
        <dbReference type="PROSITE" id="PS50977"/>
    </source>
</evidence>
<accession>A0ABT9PEE5</accession>
<dbReference type="SUPFAM" id="SSF46689">
    <property type="entry name" value="Homeodomain-like"/>
    <property type="match status" value="1"/>
</dbReference>
<comment type="caution">
    <text evidence="6">The sequence shown here is derived from an EMBL/GenBank/DDBJ whole genome shotgun (WGS) entry which is preliminary data.</text>
</comment>
<organism evidence="6 7">
    <name type="scientific">Kineosporia succinea</name>
    <dbReference type="NCBI Taxonomy" id="84632"/>
    <lineage>
        <taxon>Bacteria</taxon>
        <taxon>Bacillati</taxon>
        <taxon>Actinomycetota</taxon>
        <taxon>Actinomycetes</taxon>
        <taxon>Kineosporiales</taxon>
        <taxon>Kineosporiaceae</taxon>
        <taxon>Kineosporia</taxon>
    </lineage>
</organism>
<dbReference type="Pfam" id="PF00440">
    <property type="entry name" value="TetR_N"/>
    <property type="match status" value="1"/>
</dbReference>
<dbReference type="InterPro" id="IPR050109">
    <property type="entry name" value="HTH-type_TetR-like_transc_reg"/>
</dbReference>
<evidence type="ECO:0000256" key="1">
    <source>
        <dbReference type="ARBA" id="ARBA00023015"/>
    </source>
</evidence>
<dbReference type="Proteomes" id="UP001235712">
    <property type="component" value="Unassembled WGS sequence"/>
</dbReference>
<evidence type="ECO:0000256" key="3">
    <source>
        <dbReference type="ARBA" id="ARBA00023163"/>
    </source>
</evidence>